<accession>X0XKL0</accession>
<dbReference type="EMBL" id="BARS01059250">
    <property type="protein sequence ID" value="GAG43719.1"/>
    <property type="molecule type" value="Genomic_DNA"/>
</dbReference>
<comment type="caution">
    <text evidence="2">The sequence shown here is derived from an EMBL/GenBank/DDBJ whole genome shotgun (WGS) entry which is preliminary data.</text>
</comment>
<evidence type="ECO:0000313" key="2">
    <source>
        <dbReference type="EMBL" id="GAG43719.1"/>
    </source>
</evidence>
<organism evidence="2">
    <name type="scientific">marine sediment metagenome</name>
    <dbReference type="NCBI Taxonomy" id="412755"/>
    <lineage>
        <taxon>unclassified sequences</taxon>
        <taxon>metagenomes</taxon>
        <taxon>ecological metagenomes</taxon>
    </lineage>
</organism>
<dbReference type="AlphaFoldDB" id="X0XKL0"/>
<protein>
    <submittedName>
        <fullName evidence="2">Uncharacterized protein</fullName>
    </submittedName>
</protein>
<feature type="region of interest" description="Disordered" evidence="1">
    <location>
        <begin position="1"/>
        <end position="30"/>
    </location>
</feature>
<gene>
    <name evidence="2" type="ORF">S01H1_85943</name>
</gene>
<evidence type="ECO:0000256" key="1">
    <source>
        <dbReference type="SAM" id="MobiDB-lite"/>
    </source>
</evidence>
<name>X0XKL0_9ZZZZ</name>
<reference evidence="2" key="1">
    <citation type="journal article" date="2014" name="Front. Microbiol.">
        <title>High frequency of phylogenetically diverse reductive dehalogenase-homologous genes in deep subseafloor sedimentary metagenomes.</title>
        <authorList>
            <person name="Kawai M."/>
            <person name="Futagami T."/>
            <person name="Toyoda A."/>
            <person name="Takaki Y."/>
            <person name="Nishi S."/>
            <person name="Hori S."/>
            <person name="Arai W."/>
            <person name="Tsubouchi T."/>
            <person name="Morono Y."/>
            <person name="Uchiyama I."/>
            <person name="Ito T."/>
            <person name="Fujiyama A."/>
            <person name="Inagaki F."/>
            <person name="Takami H."/>
        </authorList>
    </citation>
    <scope>NUCLEOTIDE SEQUENCE</scope>
    <source>
        <strain evidence="2">Expedition CK06-06</strain>
    </source>
</reference>
<feature type="non-terminal residue" evidence="2">
    <location>
        <position position="30"/>
    </location>
</feature>
<proteinExistence type="predicted"/>
<sequence length="30" mass="3301">MAEAQQTISKGKGKAFFDRADQVAETGNWD</sequence>